<dbReference type="KEGG" id="mft:XA26_17700"/>
<reference evidence="1 2" key="1">
    <citation type="journal article" date="2015" name="MBio">
        <title>Enzymatic Degradation of Phenazines Can Generate Energy and Protect Sensitive Organisms from Toxicity.</title>
        <authorList>
            <person name="Costa K.C."/>
            <person name="Bergkessel M."/>
            <person name="Saunders S."/>
            <person name="Korlach J."/>
            <person name="Newman D.K."/>
        </authorList>
    </citation>
    <scope>NUCLEOTIDE SEQUENCE [LARGE SCALE GENOMIC DNA]</scope>
    <source>
        <strain evidence="1 2">CT6</strain>
    </source>
</reference>
<evidence type="ECO:0008006" key="3">
    <source>
        <dbReference type="Google" id="ProtNLM"/>
    </source>
</evidence>
<organism evidence="1 2">
    <name type="scientific">Mycolicibacterium fortuitum</name>
    <name type="common">Mycobacterium fortuitum</name>
    <dbReference type="NCBI Taxonomy" id="1766"/>
    <lineage>
        <taxon>Bacteria</taxon>
        <taxon>Bacillati</taxon>
        <taxon>Actinomycetota</taxon>
        <taxon>Actinomycetes</taxon>
        <taxon>Mycobacteriales</taxon>
        <taxon>Mycobacteriaceae</taxon>
        <taxon>Mycolicibacterium</taxon>
    </lineage>
</organism>
<accession>A0A0N9XZ26</accession>
<evidence type="ECO:0000313" key="2">
    <source>
        <dbReference type="Proteomes" id="UP000057134"/>
    </source>
</evidence>
<name>A0A0N9XZ26_MYCFO</name>
<dbReference type="Proteomes" id="UP000057134">
    <property type="component" value="Chromosome"/>
</dbReference>
<dbReference type="RefSeq" id="WP_054601634.1">
    <property type="nucleotide sequence ID" value="NZ_CP011269.1"/>
</dbReference>
<dbReference type="PATRIC" id="fig|1766.6.peg.1750"/>
<evidence type="ECO:0000313" key="1">
    <source>
        <dbReference type="EMBL" id="ALI25617.1"/>
    </source>
</evidence>
<keyword evidence="2" id="KW-1185">Reference proteome</keyword>
<protein>
    <recommendedName>
        <fullName evidence="3">ESX-1 secretion-associated protein</fullName>
    </recommendedName>
</protein>
<dbReference type="AlphaFoldDB" id="A0A0N9XZ26"/>
<dbReference type="EMBL" id="CP011269">
    <property type="protein sequence ID" value="ALI25617.1"/>
    <property type="molecule type" value="Genomic_DNA"/>
</dbReference>
<proteinExistence type="predicted"/>
<dbReference type="STRING" id="1766.XA26_17700"/>
<sequence length="101" mass="10026">MTADILHADMAAVRSLGGAFDAHAAELDAVAAALRSMPSSESALGPIGERFMTALHAAVGTHIDAVTAVSVRVGAGAVNAGANASSYDVAGQQATARLPRV</sequence>
<gene>
    <name evidence="1" type="ORF">XA26_17700</name>
</gene>